<dbReference type="Gene3D" id="3.30.40.10">
    <property type="entry name" value="Zinc/RING finger domain, C3HC4 (zinc finger)"/>
    <property type="match status" value="1"/>
</dbReference>
<evidence type="ECO:0000259" key="13">
    <source>
        <dbReference type="PROSITE" id="PS50089"/>
    </source>
</evidence>
<dbReference type="Proteomes" id="UP001630127">
    <property type="component" value="Unassembled WGS sequence"/>
</dbReference>
<proteinExistence type="inferred from homology"/>
<keyword evidence="4" id="KW-0812">Transmembrane</keyword>
<evidence type="ECO:0000256" key="1">
    <source>
        <dbReference type="ARBA" id="ARBA00004167"/>
    </source>
</evidence>
<keyword evidence="6 12" id="KW-0863">Zinc-finger</keyword>
<dbReference type="Pfam" id="PF13639">
    <property type="entry name" value="zf-RING_2"/>
    <property type="match status" value="1"/>
</dbReference>
<evidence type="ECO:0000256" key="2">
    <source>
        <dbReference type="ARBA" id="ARBA00004906"/>
    </source>
</evidence>
<comment type="similarity">
    <text evidence="11">Belongs to the RING-type zinc finger family. ATL subfamily.</text>
</comment>
<evidence type="ECO:0000256" key="7">
    <source>
        <dbReference type="ARBA" id="ARBA00022786"/>
    </source>
</evidence>
<organism evidence="14 15">
    <name type="scientific">Cinchona calisaya</name>
    <dbReference type="NCBI Taxonomy" id="153742"/>
    <lineage>
        <taxon>Eukaryota</taxon>
        <taxon>Viridiplantae</taxon>
        <taxon>Streptophyta</taxon>
        <taxon>Embryophyta</taxon>
        <taxon>Tracheophyta</taxon>
        <taxon>Spermatophyta</taxon>
        <taxon>Magnoliopsida</taxon>
        <taxon>eudicotyledons</taxon>
        <taxon>Gunneridae</taxon>
        <taxon>Pentapetalae</taxon>
        <taxon>asterids</taxon>
        <taxon>lamiids</taxon>
        <taxon>Gentianales</taxon>
        <taxon>Rubiaceae</taxon>
        <taxon>Cinchonoideae</taxon>
        <taxon>Cinchoneae</taxon>
        <taxon>Cinchona</taxon>
    </lineage>
</organism>
<keyword evidence="15" id="KW-1185">Reference proteome</keyword>
<protein>
    <recommendedName>
        <fullName evidence="13">RING-type domain-containing protein</fullName>
    </recommendedName>
</protein>
<evidence type="ECO:0000256" key="11">
    <source>
        <dbReference type="ARBA" id="ARBA00024209"/>
    </source>
</evidence>
<comment type="pathway">
    <text evidence="2">Protein modification; protein ubiquitination.</text>
</comment>
<accession>A0ABD2ZBF8</accession>
<dbReference type="PANTHER" id="PTHR45768">
    <property type="entry name" value="E3 UBIQUITIN-PROTEIN LIGASE RNF13-LIKE"/>
    <property type="match status" value="1"/>
</dbReference>
<dbReference type="AlphaFoldDB" id="A0ABD2ZBF8"/>
<gene>
    <name evidence="14" type="ORF">ACH5RR_022609</name>
</gene>
<dbReference type="InterPro" id="IPR013083">
    <property type="entry name" value="Znf_RING/FYVE/PHD"/>
</dbReference>
<comment type="subcellular location">
    <subcellularLocation>
        <location evidence="1">Membrane</location>
        <topology evidence="1">Single-pass membrane protein</topology>
    </subcellularLocation>
</comment>
<dbReference type="InterPro" id="IPR001841">
    <property type="entry name" value="Znf_RING"/>
</dbReference>
<reference evidence="14 15" key="1">
    <citation type="submission" date="2024-11" db="EMBL/GenBank/DDBJ databases">
        <title>A near-complete genome assembly of Cinchona calisaya.</title>
        <authorList>
            <person name="Lian D.C."/>
            <person name="Zhao X.W."/>
            <person name="Wei L."/>
        </authorList>
    </citation>
    <scope>NUCLEOTIDE SEQUENCE [LARGE SCALE GENOMIC DNA]</scope>
    <source>
        <tissue evidence="14">Nenye</tissue>
    </source>
</reference>
<dbReference type="GO" id="GO:0008270">
    <property type="term" value="F:zinc ion binding"/>
    <property type="evidence" value="ECO:0007669"/>
    <property type="project" value="UniProtKB-KW"/>
</dbReference>
<evidence type="ECO:0000256" key="6">
    <source>
        <dbReference type="ARBA" id="ARBA00022771"/>
    </source>
</evidence>
<keyword evidence="3" id="KW-0808">Transferase</keyword>
<evidence type="ECO:0000256" key="3">
    <source>
        <dbReference type="ARBA" id="ARBA00022679"/>
    </source>
</evidence>
<dbReference type="GO" id="GO:0016020">
    <property type="term" value="C:membrane"/>
    <property type="evidence" value="ECO:0007669"/>
    <property type="project" value="UniProtKB-SubCell"/>
</dbReference>
<dbReference type="SMART" id="SM00184">
    <property type="entry name" value="RING"/>
    <property type="match status" value="1"/>
</dbReference>
<dbReference type="SUPFAM" id="SSF57850">
    <property type="entry name" value="RING/U-box"/>
    <property type="match status" value="1"/>
</dbReference>
<evidence type="ECO:0000256" key="9">
    <source>
        <dbReference type="ARBA" id="ARBA00022989"/>
    </source>
</evidence>
<dbReference type="GO" id="GO:0016740">
    <property type="term" value="F:transferase activity"/>
    <property type="evidence" value="ECO:0007669"/>
    <property type="project" value="UniProtKB-KW"/>
</dbReference>
<keyword evidence="8" id="KW-0862">Zinc</keyword>
<name>A0ABD2ZBF8_9GENT</name>
<evidence type="ECO:0000256" key="12">
    <source>
        <dbReference type="PROSITE-ProRule" id="PRU00175"/>
    </source>
</evidence>
<dbReference type="PROSITE" id="PS50089">
    <property type="entry name" value="ZF_RING_2"/>
    <property type="match status" value="1"/>
</dbReference>
<evidence type="ECO:0000256" key="10">
    <source>
        <dbReference type="ARBA" id="ARBA00023136"/>
    </source>
</evidence>
<keyword evidence="9" id="KW-1133">Transmembrane helix</keyword>
<keyword evidence="5" id="KW-0479">Metal-binding</keyword>
<keyword evidence="7" id="KW-0833">Ubl conjugation pathway</keyword>
<evidence type="ECO:0000256" key="8">
    <source>
        <dbReference type="ARBA" id="ARBA00022833"/>
    </source>
</evidence>
<sequence>MINVSSTVIIQGSSTTCKECESLSNDDLKKLPCFEYKEEDRIHNKECVVCLESFKIGEQCRLLPICNHRFHVSCIDSWLLKTPSCPVCRSCAATPIDIDIDHK</sequence>
<comment type="caution">
    <text evidence="14">The sequence shown here is derived from an EMBL/GenBank/DDBJ whole genome shotgun (WGS) entry which is preliminary data.</text>
</comment>
<feature type="domain" description="RING-type" evidence="13">
    <location>
        <begin position="47"/>
        <end position="89"/>
    </location>
</feature>
<evidence type="ECO:0000256" key="4">
    <source>
        <dbReference type="ARBA" id="ARBA00022692"/>
    </source>
</evidence>
<evidence type="ECO:0000313" key="14">
    <source>
        <dbReference type="EMBL" id="KAL3515707.1"/>
    </source>
</evidence>
<dbReference type="PANTHER" id="PTHR45768:SF61">
    <property type="entry name" value="RING-H2 FINGER PROTEIN ATL18"/>
    <property type="match status" value="1"/>
</dbReference>
<evidence type="ECO:0000313" key="15">
    <source>
        <dbReference type="Proteomes" id="UP001630127"/>
    </source>
</evidence>
<keyword evidence="10" id="KW-0472">Membrane</keyword>
<evidence type="ECO:0000256" key="5">
    <source>
        <dbReference type="ARBA" id="ARBA00022723"/>
    </source>
</evidence>
<dbReference type="EMBL" id="JBJUIK010000010">
    <property type="protein sequence ID" value="KAL3515707.1"/>
    <property type="molecule type" value="Genomic_DNA"/>
</dbReference>